<reference evidence="3" key="1">
    <citation type="submission" date="2017-01" db="EMBL/GenBank/DDBJ databases">
        <authorList>
            <person name="Varghese N."/>
            <person name="Submissions S."/>
        </authorList>
    </citation>
    <scope>NUCLEOTIDE SEQUENCE [LARGE SCALE GENOMIC DNA]</scope>
    <source>
        <strain evidence="3">MNA4</strain>
    </source>
</reference>
<proteinExistence type="predicted"/>
<evidence type="ECO:0000313" key="3">
    <source>
        <dbReference type="Proteomes" id="UP000187550"/>
    </source>
</evidence>
<organism evidence="2 3">
    <name type="scientific">Edaphobacillus lindanitolerans</name>
    <dbReference type="NCBI Taxonomy" id="550447"/>
    <lineage>
        <taxon>Bacteria</taxon>
        <taxon>Bacillati</taxon>
        <taxon>Bacillota</taxon>
        <taxon>Bacilli</taxon>
        <taxon>Bacillales</taxon>
        <taxon>Bacillaceae</taxon>
        <taxon>Edaphobacillus</taxon>
    </lineage>
</organism>
<dbReference type="AlphaFoldDB" id="A0A1U7PNZ0"/>
<evidence type="ECO:0000313" key="2">
    <source>
        <dbReference type="EMBL" id="SIT74292.1"/>
    </source>
</evidence>
<dbReference type="RefSeq" id="WP_076757281.1">
    <property type="nucleotide sequence ID" value="NZ_FTPL01000001.1"/>
</dbReference>
<dbReference type="EMBL" id="FTPL01000001">
    <property type="protein sequence ID" value="SIT74292.1"/>
    <property type="molecule type" value="Genomic_DNA"/>
</dbReference>
<protein>
    <submittedName>
        <fullName evidence="2">Uncharacterized protein</fullName>
    </submittedName>
</protein>
<keyword evidence="1" id="KW-0472">Membrane</keyword>
<sequence length="67" mass="7399">MRLNTNQKFILAGGLILLIAALSIVLLTYFNTKEIKALIDGCEQNGGTYDLSITKPLTSGYEFECKK</sequence>
<keyword evidence="3" id="KW-1185">Reference proteome</keyword>
<name>A0A1U7PNZ0_9BACI</name>
<dbReference type="OrthoDB" id="2455209at2"/>
<dbReference type="STRING" id="550447.SAMN05428946_1065"/>
<gene>
    <name evidence="2" type="ORF">SAMN05428946_1065</name>
</gene>
<evidence type="ECO:0000256" key="1">
    <source>
        <dbReference type="SAM" id="Phobius"/>
    </source>
</evidence>
<keyword evidence="1" id="KW-1133">Transmembrane helix</keyword>
<keyword evidence="1" id="KW-0812">Transmembrane</keyword>
<dbReference type="Proteomes" id="UP000187550">
    <property type="component" value="Unassembled WGS sequence"/>
</dbReference>
<accession>A0A1U7PNZ0</accession>
<feature type="transmembrane region" description="Helical" evidence="1">
    <location>
        <begin position="9"/>
        <end position="30"/>
    </location>
</feature>